<dbReference type="InterPro" id="IPR051520">
    <property type="entry name" value="Elbow/Noc_ZnFinger"/>
</dbReference>
<keyword evidence="7" id="KW-0804">Transcription</keyword>
<feature type="compositionally biased region" description="Basic and acidic residues" evidence="9">
    <location>
        <begin position="143"/>
        <end position="163"/>
    </location>
</feature>
<keyword evidence="6" id="KW-0805">Transcription regulation</keyword>
<evidence type="ECO:0000256" key="7">
    <source>
        <dbReference type="ARBA" id="ARBA00023163"/>
    </source>
</evidence>
<dbReference type="InterPro" id="IPR022129">
    <property type="entry name" value="Tscrpt_rep_NocA-like"/>
</dbReference>
<evidence type="ECO:0000256" key="8">
    <source>
        <dbReference type="ARBA" id="ARBA00023242"/>
    </source>
</evidence>
<evidence type="ECO:0008006" key="12">
    <source>
        <dbReference type="Google" id="ProtNLM"/>
    </source>
</evidence>
<keyword evidence="2" id="KW-0678">Repressor</keyword>
<feature type="compositionally biased region" description="Polar residues" evidence="9">
    <location>
        <begin position="1"/>
        <end position="13"/>
    </location>
</feature>
<dbReference type="Pfam" id="PF12402">
    <property type="entry name" value="nlz1"/>
    <property type="match status" value="1"/>
</dbReference>
<evidence type="ECO:0000256" key="4">
    <source>
        <dbReference type="ARBA" id="ARBA00022771"/>
    </source>
</evidence>
<proteinExistence type="predicted"/>
<gene>
    <name evidence="10" type="ORF">SPARVUS_LOCUS13440076</name>
</gene>
<feature type="region of interest" description="Disordered" evidence="9">
    <location>
        <begin position="106"/>
        <end position="266"/>
    </location>
</feature>
<protein>
    <recommendedName>
        <fullName evidence="12">Zinc finger protein 503</fullName>
    </recommendedName>
</protein>
<organism evidence="10 11">
    <name type="scientific">Staurois parvus</name>
    <dbReference type="NCBI Taxonomy" id="386267"/>
    <lineage>
        <taxon>Eukaryota</taxon>
        <taxon>Metazoa</taxon>
        <taxon>Chordata</taxon>
        <taxon>Craniata</taxon>
        <taxon>Vertebrata</taxon>
        <taxon>Euteleostomi</taxon>
        <taxon>Amphibia</taxon>
        <taxon>Batrachia</taxon>
        <taxon>Anura</taxon>
        <taxon>Neobatrachia</taxon>
        <taxon>Ranoidea</taxon>
        <taxon>Ranidae</taxon>
        <taxon>Staurois</taxon>
    </lineage>
</organism>
<feature type="region of interest" description="Disordered" evidence="9">
    <location>
        <begin position="1"/>
        <end position="52"/>
    </location>
</feature>
<keyword evidence="8" id="KW-0539">Nucleus</keyword>
<feature type="compositionally biased region" description="Low complexity" evidence="9">
    <location>
        <begin position="115"/>
        <end position="126"/>
    </location>
</feature>
<evidence type="ECO:0000256" key="5">
    <source>
        <dbReference type="ARBA" id="ARBA00022833"/>
    </source>
</evidence>
<comment type="subcellular location">
    <subcellularLocation>
        <location evidence="1">Nucleus</location>
    </subcellularLocation>
</comment>
<evidence type="ECO:0000313" key="11">
    <source>
        <dbReference type="Proteomes" id="UP001162483"/>
    </source>
</evidence>
<reference evidence="10" key="1">
    <citation type="submission" date="2023-05" db="EMBL/GenBank/DDBJ databases">
        <authorList>
            <person name="Stuckert A."/>
        </authorList>
    </citation>
    <scope>NUCLEOTIDE SEQUENCE</scope>
</reference>
<comment type="caution">
    <text evidence="10">The sequence shown here is derived from an EMBL/GenBank/DDBJ whole genome shotgun (WGS) entry which is preliminary data.</text>
</comment>
<dbReference type="PANTHER" id="PTHR12522">
    <property type="entry name" value="ZINC-FINGER PROTEIN NOLZ1-RELATED"/>
    <property type="match status" value="1"/>
</dbReference>
<keyword evidence="5" id="KW-0862">Zinc</keyword>
<keyword evidence="4" id="KW-0863">Zinc-finger</keyword>
<keyword evidence="3" id="KW-0479">Metal-binding</keyword>
<dbReference type="Proteomes" id="UP001162483">
    <property type="component" value="Unassembled WGS sequence"/>
</dbReference>
<evidence type="ECO:0000313" key="10">
    <source>
        <dbReference type="EMBL" id="CAI9604296.1"/>
    </source>
</evidence>
<evidence type="ECO:0000256" key="6">
    <source>
        <dbReference type="ARBA" id="ARBA00023015"/>
    </source>
</evidence>
<feature type="compositionally biased region" description="Low complexity" evidence="9">
    <location>
        <begin position="246"/>
        <end position="266"/>
    </location>
</feature>
<evidence type="ECO:0000256" key="3">
    <source>
        <dbReference type="ARBA" id="ARBA00022723"/>
    </source>
</evidence>
<accession>A0ABN9G698</accession>
<keyword evidence="11" id="KW-1185">Reference proteome</keyword>
<evidence type="ECO:0000256" key="2">
    <source>
        <dbReference type="ARBA" id="ARBA00022491"/>
    </source>
</evidence>
<name>A0ABN9G698_9NEOB</name>
<evidence type="ECO:0000256" key="9">
    <source>
        <dbReference type="SAM" id="MobiDB-lite"/>
    </source>
</evidence>
<evidence type="ECO:0000256" key="1">
    <source>
        <dbReference type="ARBA" id="ARBA00004123"/>
    </source>
</evidence>
<sequence>MISSPVASGSRESPTAPDSGDSSGRRSGGAPQVPQYHRAFIHPVPPSDPLRQAGRLPIKVLKMLTARSGHILHPEYLQPLPSTPVSPIELDAKKSPLALLAQTCSQIGKPDPAPSKLSSVTGSSSGSDKESKSGPLKLSDIGAEDKSSFKPYSKHPDKKESSSGDKSGFRVPSAACPPFTPRTGSPSSPRTPPPPSSESKSSGECSEKKDAEQCAKSSSSDGGSHGRLSVELQQTHSEGASGCKNLSAAPSPTPVSSSSSSSGSVLGSGLVAPVSPYKPGHTVFPLPPAAMSYPGTLAGAYAGYPPQFLAHGVSLDPTKGNSLVGAQAASSPLTGASPPSVMTASLCRDPPTASATTAPPSWVPAPLVHMTSNLDTPWCTPVMPSMGSHHLLYPGTPSTPMVSCFPTTPCPMYATGFQPQALVTSASPPPRNCWATCGHTQPSQAPRTNCCLDTRAPRPWPPLPWLAICTCHPQGPPPAI</sequence>
<dbReference type="EMBL" id="CATNWA010017952">
    <property type="protein sequence ID" value="CAI9604296.1"/>
    <property type="molecule type" value="Genomic_DNA"/>
</dbReference>
<dbReference type="PANTHER" id="PTHR12522:SF3">
    <property type="entry name" value="ZINC FINGER PROTEIN 503"/>
    <property type="match status" value="1"/>
</dbReference>